<feature type="transmembrane region" description="Helical" evidence="1">
    <location>
        <begin position="37"/>
        <end position="59"/>
    </location>
</feature>
<dbReference type="Proteomes" id="UP000320231">
    <property type="component" value="Chromosome"/>
</dbReference>
<keyword evidence="1" id="KW-1133">Transmembrane helix</keyword>
<dbReference type="EMBL" id="AP019514">
    <property type="protein sequence ID" value="BBI64428.1"/>
    <property type="molecule type" value="Genomic_DNA"/>
</dbReference>
<name>A0A455UJ89_9GAMM</name>
<proteinExistence type="predicted"/>
<gene>
    <name evidence="2" type="ORF">HSBAA_57340</name>
</gene>
<keyword evidence="1" id="KW-0472">Membrane</keyword>
<organism evidence="2 3">
    <name type="scientific">Vreelandella sulfidaeris</name>
    <dbReference type="NCBI Taxonomy" id="115553"/>
    <lineage>
        <taxon>Bacteria</taxon>
        <taxon>Pseudomonadati</taxon>
        <taxon>Pseudomonadota</taxon>
        <taxon>Gammaproteobacteria</taxon>
        <taxon>Oceanospirillales</taxon>
        <taxon>Halomonadaceae</taxon>
        <taxon>Vreelandella</taxon>
    </lineage>
</organism>
<evidence type="ECO:0000256" key="1">
    <source>
        <dbReference type="SAM" id="Phobius"/>
    </source>
</evidence>
<protein>
    <submittedName>
        <fullName evidence="2">Uncharacterized protein</fullName>
    </submittedName>
</protein>
<evidence type="ECO:0000313" key="3">
    <source>
        <dbReference type="Proteomes" id="UP000320231"/>
    </source>
</evidence>
<evidence type="ECO:0000313" key="2">
    <source>
        <dbReference type="EMBL" id="BBI64428.1"/>
    </source>
</evidence>
<keyword evidence="1" id="KW-0812">Transmembrane</keyword>
<accession>A0A455UJ89</accession>
<dbReference type="KEGG" id="hsr:HSBAA_57340"/>
<feature type="transmembrane region" description="Helical" evidence="1">
    <location>
        <begin position="12"/>
        <end position="31"/>
    </location>
</feature>
<sequence>MPNILSMRRSGAMVAPLIAAVAILGCIALAVTQHYLLFLFAALFTLLVMGCLSPLASLVHACSIYC</sequence>
<reference evidence="2 3" key="1">
    <citation type="journal article" date="2019" name="Microbiol. Resour. Announc.">
        <title>Complete Genome Sequence of Halomonas sulfidaeris Strain Esulfide1 Isolated from a Metal Sulfide Rock at a Depth of 2,200 Meters, Obtained Using Nanopore Sequencing.</title>
        <authorList>
            <person name="Saito M."/>
            <person name="Nishigata A."/>
            <person name="Galipon J."/>
            <person name="Arakawa K."/>
        </authorList>
    </citation>
    <scope>NUCLEOTIDE SEQUENCE [LARGE SCALE GENOMIC DNA]</scope>
    <source>
        <strain evidence="2 3">ATCC BAA-803</strain>
    </source>
</reference>
<dbReference type="AlphaFoldDB" id="A0A455UJ89"/>